<gene>
    <name evidence="3" type="ORF">GH807_16745</name>
</gene>
<accession>A0ABR6WQC4</accession>
<evidence type="ECO:0000313" key="3">
    <source>
        <dbReference type="EMBL" id="MBC3798663.1"/>
    </source>
</evidence>
<evidence type="ECO:0000259" key="2">
    <source>
        <dbReference type="PROSITE" id="PS50967"/>
    </source>
</evidence>
<dbReference type="EMBL" id="WJBB01000050">
    <property type="protein sequence ID" value="MBC3798663.1"/>
    <property type="molecule type" value="Genomic_DNA"/>
</dbReference>
<evidence type="ECO:0000259" key="1">
    <source>
        <dbReference type="PROSITE" id="PS50965"/>
    </source>
</evidence>
<dbReference type="Proteomes" id="UP000653358">
    <property type="component" value="Unassembled WGS sequence"/>
</dbReference>
<dbReference type="SMART" id="SM00341">
    <property type="entry name" value="HRDC"/>
    <property type="match status" value="1"/>
</dbReference>
<dbReference type="InterPro" id="IPR044876">
    <property type="entry name" value="HRDC_dom_sf"/>
</dbReference>
<comment type="caution">
    <text evidence="3">The sequence shown here is derived from an EMBL/GenBank/DDBJ whole genome shotgun (WGS) entry which is preliminary data.</text>
</comment>
<evidence type="ECO:0000313" key="4">
    <source>
        <dbReference type="Proteomes" id="UP000653358"/>
    </source>
</evidence>
<proteinExistence type="predicted"/>
<dbReference type="PROSITE" id="PS50965">
    <property type="entry name" value="NERD"/>
    <property type="match status" value="1"/>
</dbReference>
<sequence length="355" mass="40836">MALFNKLNTPIFLKEESDAFQYIVRLKELQAKATGKVKDELDREIKMVSYGELGENNIAFELKNSGLPLYVLHDIHLEINGLSAQIDYIVVTRKLVFFIECKNLFGNIDIDNQGNFVRKYSWNGKAVKEGIYSPITQNQRHLEVLKQLNRERKKNALTKMLADKYFDNFYKSIVVLANPKTVLNAKYAKKEVKEKVIRADQLNQYIKKAVQQSKEMVNSDKDMKDWAERFLALHQPGQTDYAKKYEDIINRLSETNVDQTVIQPVVVAKPVELLPAAEPAEPMISRNTELVAKLKAFRLEKSREENIKPYCVFSDQQMLDLICKMPQSLEELLGVSGFGPVRVEKYGDVILNILK</sequence>
<dbReference type="InterPro" id="IPR011528">
    <property type="entry name" value="NERD"/>
</dbReference>
<dbReference type="InterPro" id="IPR010997">
    <property type="entry name" value="HRDC-like_sf"/>
</dbReference>
<protein>
    <recommendedName>
        <fullName evidence="5">Helicase</fullName>
    </recommendedName>
</protein>
<evidence type="ECO:0008006" key="5">
    <source>
        <dbReference type="Google" id="ProtNLM"/>
    </source>
</evidence>
<dbReference type="PROSITE" id="PS50967">
    <property type="entry name" value="HRDC"/>
    <property type="match status" value="1"/>
</dbReference>
<dbReference type="InterPro" id="IPR002121">
    <property type="entry name" value="HRDC_dom"/>
</dbReference>
<feature type="domain" description="HRDC" evidence="2">
    <location>
        <begin position="284"/>
        <end position="355"/>
    </location>
</feature>
<name>A0ABR6WQC4_9FIRM</name>
<dbReference type="Gene3D" id="1.10.150.80">
    <property type="entry name" value="HRDC domain"/>
    <property type="match status" value="1"/>
</dbReference>
<keyword evidence="4" id="KW-1185">Reference proteome</keyword>
<organism evidence="3 4">
    <name type="scientific">Acetobacterium tundrae</name>
    <dbReference type="NCBI Taxonomy" id="132932"/>
    <lineage>
        <taxon>Bacteria</taxon>
        <taxon>Bacillati</taxon>
        <taxon>Bacillota</taxon>
        <taxon>Clostridia</taxon>
        <taxon>Eubacteriales</taxon>
        <taxon>Eubacteriaceae</taxon>
        <taxon>Acetobacterium</taxon>
    </lineage>
</organism>
<dbReference type="Pfam" id="PF08378">
    <property type="entry name" value="NERD"/>
    <property type="match status" value="1"/>
</dbReference>
<reference evidence="3 4" key="1">
    <citation type="journal article" date="2020" name="mSystems">
        <title>Defining Genomic and Predicted Metabolic Features of the Acetobacterium Genus.</title>
        <authorList>
            <person name="Ross D.E."/>
            <person name="Marshall C.W."/>
            <person name="Gulliver D."/>
            <person name="May H.D."/>
            <person name="Norman R.S."/>
        </authorList>
    </citation>
    <scope>NUCLEOTIDE SEQUENCE [LARGE SCALE GENOMIC DNA]</scope>
    <source>
        <strain evidence="3 4">DSM 9173</strain>
    </source>
</reference>
<dbReference type="Pfam" id="PF00570">
    <property type="entry name" value="HRDC"/>
    <property type="match status" value="1"/>
</dbReference>
<feature type="domain" description="NERD" evidence="1">
    <location>
        <begin position="50"/>
        <end position="168"/>
    </location>
</feature>
<dbReference type="SUPFAM" id="SSF47819">
    <property type="entry name" value="HRDC-like"/>
    <property type="match status" value="1"/>
</dbReference>
<dbReference type="RefSeq" id="WP_148606073.1">
    <property type="nucleotide sequence ID" value="NZ_RXYB01000030.1"/>
</dbReference>